<dbReference type="EMBL" id="JBANRG010000033">
    <property type="protein sequence ID" value="KAK7450602.1"/>
    <property type="molecule type" value="Genomic_DNA"/>
</dbReference>
<proteinExistence type="predicted"/>
<evidence type="ECO:0000256" key="1">
    <source>
        <dbReference type="ARBA" id="ARBA00004167"/>
    </source>
</evidence>
<evidence type="ECO:0000256" key="6">
    <source>
        <dbReference type="SAM" id="Phobius"/>
    </source>
</evidence>
<keyword evidence="4 6" id="KW-0472">Membrane</keyword>
<evidence type="ECO:0000313" key="8">
    <source>
        <dbReference type="Proteomes" id="UP001498398"/>
    </source>
</evidence>
<name>A0ABR1J7C5_9AGAR</name>
<evidence type="ECO:0000256" key="2">
    <source>
        <dbReference type="ARBA" id="ARBA00022692"/>
    </source>
</evidence>
<gene>
    <name evidence="7" type="ORF">VKT23_012912</name>
</gene>
<dbReference type="Proteomes" id="UP001498398">
    <property type="component" value="Unassembled WGS sequence"/>
</dbReference>
<sequence length="468" mass="50659">MSSRPTAWRVADDSDGRFSYSQQTNSSSSTENGLDAQNPEGGVAYNNTVHVTDESTSSATIFGSMFSAASSPEDVMTLDCILDGHIVSSTIFTSVDLLVANSELCQIGNTNRTDPSPDPGEHEISVNMTALVPVQLFVDYIIYEPSPNDPVDGDVLQIIANQVPEFSPIQFGSELSLSWSSGWEANDTSPAITTTPGSNVTVTFNGTALQLYGELSGTLPNNATYQLDGQTVGAIDLIPLSIAEEVPFTHQLLLNISSLSPAEHMLVMAHNGSPTGMPLTIESFLLTSLTTQQQAALSPPSPQSPSTPSSTSPPIPSGHTSRHHLSTGGIIGVVLGSLVLVGLCALLLWLRSRRHWKNRDREVSELEPTPFVATSGSTLPRKASRSHPGVIDNSTPRRHNQVINMLQLRNLKLQQRLWVIRGRRISQSEQSETGHVRDREVEQQTPSLQRELSDSGEMDEIPPDYTEL</sequence>
<feature type="region of interest" description="Disordered" evidence="5">
    <location>
        <begin position="429"/>
        <end position="468"/>
    </location>
</feature>
<evidence type="ECO:0000256" key="5">
    <source>
        <dbReference type="SAM" id="MobiDB-lite"/>
    </source>
</evidence>
<feature type="region of interest" description="Disordered" evidence="5">
    <location>
        <begin position="360"/>
        <end position="396"/>
    </location>
</feature>
<protein>
    <recommendedName>
        <fullName evidence="9">Mid2 domain-containing protein</fullName>
    </recommendedName>
</protein>
<evidence type="ECO:0000313" key="7">
    <source>
        <dbReference type="EMBL" id="KAK7450602.1"/>
    </source>
</evidence>
<feature type="region of interest" description="Disordered" evidence="5">
    <location>
        <begin position="1"/>
        <end position="44"/>
    </location>
</feature>
<evidence type="ECO:0000256" key="4">
    <source>
        <dbReference type="ARBA" id="ARBA00023136"/>
    </source>
</evidence>
<feature type="compositionally biased region" description="Low complexity" evidence="5">
    <location>
        <begin position="19"/>
        <end position="30"/>
    </location>
</feature>
<dbReference type="PANTHER" id="PTHR15549">
    <property type="entry name" value="PAIRED IMMUNOGLOBULIN-LIKE TYPE 2 RECEPTOR"/>
    <property type="match status" value="1"/>
</dbReference>
<comment type="caution">
    <text evidence="7">The sequence shown here is derived from an EMBL/GenBank/DDBJ whole genome shotgun (WGS) entry which is preliminary data.</text>
</comment>
<organism evidence="7 8">
    <name type="scientific">Marasmiellus scandens</name>
    <dbReference type="NCBI Taxonomy" id="2682957"/>
    <lineage>
        <taxon>Eukaryota</taxon>
        <taxon>Fungi</taxon>
        <taxon>Dikarya</taxon>
        <taxon>Basidiomycota</taxon>
        <taxon>Agaricomycotina</taxon>
        <taxon>Agaricomycetes</taxon>
        <taxon>Agaricomycetidae</taxon>
        <taxon>Agaricales</taxon>
        <taxon>Marasmiineae</taxon>
        <taxon>Omphalotaceae</taxon>
        <taxon>Marasmiellus</taxon>
    </lineage>
</organism>
<evidence type="ECO:0008006" key="9">
    <source>
        <dbReference type="Google" id="ProtNLM"/>
    </source>
</evidence>
<keyword evidence="8" id="KW-1185">Reference proteome</keyword>
<feature type="compositionally biased region" description="Basic and acidic residues" evidence="5">
    <location>
        <begin position="432"/>
        <end position="442"/>
    </location>
</feature>
<feature type="compositionally biased region" description="Pro residues" evidence="5">
    <location>
        <begin position="299"/>
        <end position="316"/>
    </location>
</feature>
<accession>A0ABR1J7C5</accession>
<feature type="transmembrane region" description="Helical" evidence="6">
    <location>
        <begin position="329"/>
        <end position="350"/>
    </location>
</feature>
<comment type="subcellular location">
    <subcellularLocation>
        <location evidence="1">Membrane</location>
        <topology evidence="1">Single-pass membrane protein</topology>
    </subcellularLocation>
</comment>
<keyword evidence="2 6" id="KW-0812">Transmembrane</keyword>
<dbReference type="InterPro" id="IPR051694">
    <property type="entry name" value="Immunoregulatory_rcpt-like"/>
</dbReference>
<keyword evidence="3 6" id="KW-1133">Transmembrane helix</keyword>
<feature type="compositionally biased region" description="Acidic residues" evidence="5">
    <location>
        <begin position="454"/>
        <end position="468"/>
    </location>
</feature>
<feature type="region of interest" description="Disordered" evidence="5">
    <location>
        <begin position="292"/>
        <end position="322"/>
    </location>
</feature>
<evidence type="ECO:0000256" key="3">
    <source>
        <dbReference type="ARBA" id="ARBA00022989"/>
    </source>
</evidence>
<reference evidence="7 8" key="1">
    <citation type="submission" date="2024-01" db="EMBL/GenBank/DDBJ databases">
        <title>A draft genome for the cacao thread blight pathogen Marasmiellus scandens.</title>
        <authorList>
            <person name="Baruah I.K."/>
            <person name="Leung J."/>
            <person name="Bukari Y."/>
            <person name="Amoako-Attah I."/>
            <person name="Meinhardt L.W."/>
            <person name="Bailey B.A."/>
            <person name="Cohen S.P."/>
        </authorList>
    </citation>
    <scope>NUCLEOTIDE SEQUENCE [LARGE SCALE GENOMIC DNA]</scope>
    <source>
        <strain evidence="7 8">GH-19</strain>
    </source>
</reference>
<dbReference type="Gene3D" id="2.60.120.260">
    <property type="entry name" value="Galactose-binding domain-like"/>
    <property type="match status" value="1"/>
</dbReference>